<dbReference type="Proteomes" id="UP000054226">
    <property type="component" value="Unassembled WGS sequence"/>
</dbReference>
<comment type="caution">
    <text evidence="2">The sequence shown here is derived from an EMBL/GenBank/DDBJ whole genome shotgun (WGS) entry which is preliminary data.</text>
</comment>
<sequence>MADCDKRRIGRWNSAQLIDIERISKEFCVLLRVQDRAAAPCHCGPDGRQRNALLPGAISETAQRDVKSFSRGRFLGFPERGLQVRGRWTADSSSRTTMALSEHPAPGEGSQNAGGEKPSEPDGDERYDVIVAFGSRLNGRRSGDRRWYPLG</sequence>
<protein>
    <submittedName>
        <fullName evidence="2">Uncharacterized protein</fullName>
    </submittedName>
</protein>
<organism evidence="2 3">
    <name type="scientific">Amycolatopsis decaplanina DSM 44594</name>
    <dbReference type="NCBI Taxonomy" id="1284240"/>
    <lineage>
        <taxon>Bacteria</taxon>
        <taxon>Bacillati</taxon>
        <taxon>Actinomycetota</taxon>
        <taxon>Actinomycetes</taxon>
        <taxon>Pseudonocardiales</taxon>
        <taxon>Pseudonocardiaceae</taxon>
        <taxon>Amycolatopsis</taxon>
    </lineage>
</organism>
<evidence type="ECO:0000313" key="2">
    <source>
        <dbReference type="EMBL" id="EME51720.1"/>
    </source>
</evidence>
<name>M2XRF1_9PSEU</name>
<feature type="compositionally biased region" description="Polar residues" evidence="1">
    <location>
        <begin position="90"/>
        <end position="99"/>
    </location>
</feature>
<gene>
    <name evidence="2" type="ORF">H074_36094</name>
</gene>
<dbReference type="AlphaFoldDB" id="M2XRF1"/>
<feature type="compositionally biased region" description="Basic and acidic residues" evidence="1">
    <location>
        <begin position="117"/>
        <end position="127"/>
    </location>
</feature>
<reference evidence="2 3" key="1">
    <citation type="journal article" date="2013" name="Genome Announc.">
        <title>Draft Genome Sequence of Amycolatopsis decaplanina Strain DSM 44594T.</title>
        <authorList>
            <person name="Kaur N."/>
            <person name="Kumar S."/>
            <person name="Bala M."/>
            <person name="Raghava G.P."/>
            <person name="Mayilraj S."/>
        </authorList>
    </citation>
    <scope>NUCLEOTIDE SEQUENCE [LARGE SCALE GENOMIC DNA]</scope>
    <source>
        <strain evidence="2 3">DSM 44594</strain>
    </source>
</reference>
<accession>M2XRF1</accession>
<dbReference type="EMBL" id="AOHO01000078">
    <property type="protein sequence ID" value="EME51720.1"/>
    <property type="molecule type" value="Genomic_DNA"/>
</dbReference>
<feature type="region of interest" description="Disordered" evidence="1">
    <location>
        <begin position="86"/>
        <end position="127"/>
    </location>
</feature>
<evidence type="ECO:0000313" key="3">
    <source>
        <dbReference type="Proteomes" id="UP000054226"/>
    </source>
</evidence>
<evidence type="ECO:0000256" key="1">
    <source>
        <dbReference type="SAM" id="MobiDB-lite"/>
    </source>
</evidence>
<proteinExistence type="predicted"/>
<keyword evidence="3" id="KW-1185">Reference proteome</keyword>